<evidence type="ECO:0000313" key="3">
    <source>
        <dbReference type="EMBL" id="OSQ37936.1"/>
    </source>
</evidence>
<name>A0A1Y2KZA3_9PROT</name>
<dbReference type="InterPro" id="IPR043167">
    <property type="entry name" value="LpxI_C_sf"/>
</dbReference>
<feature type="domain" description="LpxI C-terminal" evidence="1">
    <location>
        <begin position="140"/>
        <end position="270"/>
    </location>
</feature>
<dbReference type="Gene3D" id="3.40.140.80">
    <property type="match status" value="1"/>
</dbReference>
<evidence type="ECO:0000259" key="1">
    <source>
        <dbReference type="Pfam" id="PF06230"/>
    </source>
</evidence>
<dbReference type="OrthoDB" id="9789836at2"/>
<dbReference type="InterPro" id="IPR053174">
    <property type="entry name" value="LpxI"/>
</dbReference>
<dbReference type="Pfam" id="PF06230">
    <property type="entry name" value="LpxI_C"/>
    <property type="match status" value="1"/>
</dbReference>
<evidence type="ECO:0000259" key="2">
    <source>
        <dbReference type="Pfam" id="PF17930"/>
    </source>
</evidence>
<dbReference type="Proteomes" id="UP000193391">
    <property type="component" value="Unassembled WGS sequence"/>
</dbReference>
<gene>
    <name evidence="3" type="ORF">TMES_13220</name>
</gene>
<dbReference type="PANTHER" id="PTHR39962">
    <property type="entry name" value="BLL4848 PROTEIN"/>
    <property type="match status" value="1"/>
</dbReference>
<dbReference type="Pfam" id="PF17930">
    <property type="entry name" value="LpxI_N"/>
    <property type="match status" value="1"/>
</dbReference>
<keyword evidence="4" id="KW-1185">Reference proteome</keyword>
<protein>
    <submittedName>
        <fullName evidence="3">UDP-2,3-diacylglucosamine pyrophosphatase</fullName>
    </submittedName>
</protein>
<sequence>MTVQQGKIGLIAGGGDLPARLVDAAKASGRAVFVIALQGYCTAPETFGVPYQTIRLGAVAKILHHLKVQGCTDVVLAGKVQRPSFGSIRPDWRGAKILLKIGIRSLGDDGLLRLLAREFEQDGFKLTGAHEIMTDLVASEGVLGKISPDDQAWADARHGLAVARILGQADVGQGCIVQQGLVLGLEAIEGTDEMIRRSALYARPGVGGVLVKASKPQQDKRLDLPAIGVTTVEEAHKAGLRGIALLAGGTMIIDREAVLARAEELGMFVVGLKPTGGDDHEK</sequence>
<proteinExistence type="predicted"/>
<dbReference type="Gene3D" id="3.40.50.20">
    <property type="match status" value="1"/>
</dbReference>
<comment type="caution">
    <text evidence="3">The sequence shown here is derived from an EMBL/GenBank/DDBJ whole genome shotgun (WGS) entry which is preliminary data.</text>
</comment>
<dbReference type="PANTHER" id="PTHR39962:SF1">
    <property type="entry name" value="LPXI FAMILY PROTEIN"/>
    <property type="match status" value="1"/>
</dbReference>
<reference evidence="3 4" key="1">
    <citation type="submission" date="2014-03" db="EMBL/GenBank/DDBJ databases">
        <title>The draft genome sequence of Thalassospira mesophila JCM 18969.</title>
        <authorList>
            <person name="Lai Q."/>
            <person name="Shao Z."/>
        </authorList>
    </citation>
    <scope>NUCLEOTIDE SEQUENCE [LARGE SCALE GENOMIC DNA]</scope>
    <source>
        <strain evidence="3 4">JCM 18969</strain>
    </source>
</reference>
<dbReference type="RefSeq" id="WP_085583282.1">
    <property type="nucleotide sequence ID" value="NZ_JFKA01000005.1"/>
</dbReference>
<dbReference type="STRING" id="1293891.TMES_13220"/>
<accession>A0A1Y2KZA3</accession>
<dbReference type="InterPro" id="IPR010415">
    <property type="entry name" value="LpxI_C"/>
</dbReference>
<evidence type="ECO:0000313" key="4">
    <source>
        <dbReference type="Proteomes" id="UP000193391"/>
    </source>
</evidence>
<dbReference type="EMBL" id="JFKA01000005">
    <property type="protein sequence ID" value="OSQ37936.1"/>
    <property type="molecule type" value="Genomic_DNA"/>
</dbReference>
<dbReference type="InterPro" id="IPR041255">
    <property type="entry name" value="LpxI_N"/>
</dbReference>
<organism evidence="3 4">
    <name type="scientific">Thalassospira mesophila</name>
    <dbReference type="NCBI Taxonomy" id="1293891"/>
    <lineage>
        <taxon>Bacteria</taxon>
        <taxon>Pseudomonadati</taxon>
        <taxon>Pseudomonadota</taxon>
        <taxon>Alphaproteobacteria</taxon>
        <taxon>Rhodospirillales</taxon>
        <taxon>Thalassospiraceae</taxon>
        <taxon>Thalassospira</taxon>
    </lineage>
</organism>
<feature type="domain" description="LpxI N-terminal" evidence="2">
    <location>
        <begin position="7"/>
        <end position="136"/>
    </location>
</feature>
<dbReference type="AlphaFoldDB" id="A0A1Y2KZA3"/>